<gene>
    <name evidence="2" type="ORF">RFM51_30030</name>
</gene>
<organism evidence="2 3">
    <name type="scientific">Mesorhizobium australafricanum</name>
    <dbReference type="NCBI Taxonomy" id="3072311"/>
    <lineage>
        <taxon>Bacteria</taxon>
        <taxon>Pseudomonadati</taxon>
        <taxon>Pseudomonadota</taxon>
        <taxon>Alphaproteobacteria</taxon>
        <taxon>Hyphomicrobiales</taxon>
        <taxon>Phyllobacteriaceae</taxon>
        <taxon>Mesorhizobium</taxon>
    </lineage>
</organism>
<dbReference type="Proteomes" id="UP001272097">
    <property type="component" value="Unassembled WGS sequence"/>
</dbReference>
<protein>
    <submittedName>
        <fullName evidence="2">TIGR02391 family protein</fullName>
    </submittedName>
</protein>
<comment type="caution">
    <text evidence="2">The sequence shown here is derived from an EMBL/GenBank/DDBJ whole genome shotgun (WGS) entry which is preliminary data.</text>
</comment>
<feature type="domain" description="Conserved hypothetical protein CHP02391" evidence="1">
    <location>
        <begin position="9"/>
        <end position="70"/>
    </location>
</feature>
<sequence length="79" mass="8988">MQTTTSMLSDMPMLAINTLVTDSERSEHLVKGTFSMFRNTTAHSAKIHWQMSKEDAEDLFSMVSLMHRRIDAALMPART</sequence>
<dbReference type="InterPro" id="IPR012654">
    <property type="entry name" value="CHP02391"/>
</dbReference>
<evidence type="ECO:0000313" key="2">
    <source>
        <dbReference type="EMBL" id="MDX8443811.1"/>
    </source>
</evidence>
<keyword evidence="3" id="KW-1185">Reference proteome</keyword>
<dbReference type="Pfam" id="PF09509">
    <property type="entry name" value="Hypoth_Ymh"/>
    <property type="match status" value="1"/>
</dbReference>
<proteinExistence type="predicted"/>
<evidence type="ECO:0000313" key="3">
    <source>
        <dbReference type="Proteomes" id="UP001272097"/>
    </source>
</evidence>
<evidence type="ECO:0000259" key="1">
    <source>
        <dbReference type="Pfam" id="PF09509"/>
    </source>
</evidence>
<dbReference type="EMBL" id="JAVIIS010000087">
    <property type="protein sequence ID" value="MDX8443811.1"/>
    <property type="molecule type" value="Genomic_DNA"/>
</dbReference>
<dbReference type="RefSeq" id="WP_320217790.1">
    <property type="nucleotide sequence ID" value="NZ_JAVIIS010000087.1"/>
</dbReference>
<dbReference type="NCBIfam" id="TIGR02391">
    <property type="entry name" value="hypoth_ymh"/>
    <property type="match status" value="1"/>
</dbReference>
<name>A0ABU4X7Z6_9HYPH</name>
<reference evidence="2 3" key="1">
    <citation type="submission" date="2023-08" db="EMBL/GenBank/DDBJ databases">
        <title>Implementing the SeqCode for naming new Mesorhizobium species isolated from Vachellia karroo root nodules.</title>
        <authorList>
            <person name="Van Lill M."/>
        </authorList>
    </citation>
    <scope>NUCLEOTIDE SEQUENCE [LARGE SCALE GENOMIC DNA]</scope>
    <source>
        <strain evidence="2 3">VK3E</strain>
    </source>
</reference>
<accession>A0ABU4X7Z6</accession>